<proteinExistence type="predicted"/>
<sequence length="605" mass="68239">MLKNRKRKKTVFLLLTVLYILMASFFVSGILIDQNHSFHKRNIEFENKIGDIKFSGIYTNITIDDSPGSPNNWDWAKTQPWCSGSGIITDPYVIQGHTLKIYRLADGIRIINSNSSYFTIRNCNLTFDTSKLNGVLMTGIFLSNTTKGQIINNTIYDLSKGIHLNFTQDVQIVNNTIYDHPQEGILLEYSRYIDIIKNRINNTSNGISLLYSNNTLVHNNSMYSNLNGIQISNSKYNEIYENIALNNDDGIFVENSENNTIKENKLNNNFDNGLRMIFGHNNTILENEIISNTQHGIDVSNSNDNLIFGNKIQNNDNGINLYVSDYNIIFENSIDTNNNIGIFAAVGGGDSDYNLVYWNFFTGNVIHAIDATSTNYWNNTYIGNYWDNYIGVDADHNGIGDTNHSFNGGIDYLPIWDLDLPSINVISPSDNDLVGRTAPSFIVEVTDVYLEDMWYTLDVGVNNVLFTTNDTFDQTLWETIWDNIAEMNMIYIIFYANDTFGHLGSNNVSVIKSVAPIITIISPLEDTIFGAVAPNFTVEVVESNLELMWYSVDGGLTNFLFITNGSISQSLWDSLPEGGALIRFYANDSLGNLVFEQVHIFKEIP</sequence>
<organism evidence="6">
    <name type="scientific">marine sediment metagenome</name>
    <dbReference type="NCBI Taxonomy" id="412755"/>
    <lineage>
        <taxon>unclassified sequences</taxon>
        <taxon>metagenomes</taxon>
        <taxon>ecological metagenomes</taxon>
    </lineage>
</organism>
<dbReference type="AlphaFoldDB" id="A0A0F9MW29"/>
<dbReference type="InterPro" id="IPR006626">
    <property type="entry name" value="PbH1"/>
</dbReference>
<dbReference type="Pfam" id="PF05048">
    <property type="entry name" value="NosD"/>
    <property type="match status" value="1"/>
</dbReference>
<dbReference type="EMBL" id="LAZR01004288">
    <property type="protein sequence ID" value="KKN09964.1"/>
    <property type="molecule type" value="Genomic_DNA"/>
</dbReference>
<dbReference type="InterPro" id="IPR022441">
    <property type="entry name" value="Para_beta_helix_rpt-2"/>
</dbReference>
<keyword evidence="3" id="KW-0833">Ubl conjugation pathway</keyword>
<dbReference type="InterPro" id="IPR011050">
    <property type="entry name" value="Pectin_lyase_fold/virulence"/>
</dbReference>
<evidence type="ECO:0000256" key="1">
    <source>
        <dbReference type="ARBA" id="ARBA00004906"/>
    </source>
</evidence>
<reference evidence="6" key="1">
    <citation type="journal article" date="2015" name="Nature">
        <title>Complex archaea that bridge the gap between prokaryotes and eukaryotes.</title>
        <authorList>
            <person name="Spang A."/>
            <person name="Saw J.H."/>
            <person name="Jorgensen S.L."/>
            <person name="Zaremba-Niedzwiedzka K."/>
            <person name="Martijn J."/>
            <person name="Lind A.E."/>
            <person name="van Eijk R."/>
            <person name="Schleper C."/>
            <person name="Guy L."/>
            <person name="Ettema T.J."/>
        </authorList>
    </citation>
    <scope>NUCLEOTIDE SEQUENCE</scope>
</reference>
<dbReference type="PANTHER" id="PTHR22990:SF15">
    <property type="entry name" value="F-BOX ONLY PROTEIN 10"/>
    <property type="match status" value="1"/>
</dbReference>
<dbReference type="SMART" id="SM00710">
    <property type="entry name" value="PbH1"/>
    <property type="match status" value="10"/>
</dbReference>
<keyword evidence="2" id="KW-0677">Repeat</keyword>
<feature type="non-terminal residue" evidence="6">
    <location>
        <position position="605"/>
    </location>
</feature>
<dbReference type="Gene3D" id="2.160.20.10">
    <property type="entry name" value="Single-stranded right-handed beta-helix, Pectin lyase-like"/>
    <property type="match status" value="1"/>
</dbReference>
<dbReference type="InterPro" id="IPR039448">
    <property type="entry name" value="Beta_helix"/>
</dbReference>
<comment type="caution">
    <text evidence="6">The sequence shown here is derived from an EMBL/GenBank/DDBJ whole genome shotgun (WGS) entry which is preliminary data.</text>
</comment>
<evidence type="ECO:0000313" key="6">
    <source>
        <dbReference type="EMBL" id="KKN09964.1"/>
    </source>
</evidence>
<name>A0A0F9MW29_9ZZZZ</name>
<dbReference type="InterPro" id="IPR012334">
    <property type="entry name" value="Pectin_lyas_fold"/>
</dbReference>
<dbReference type="SUPFAM" id="SSF51126">
    <property type="entry name" value="Pectin lyase-like"/>
    <property type="match status" value="2"/>
</dbReference>
<dbReference type="InterPro" id="IPR007742">
    <property type="entry name" value="NosD_dom"/>
</dbReference>
<dbReference type="NCBIfam" id="TIGR03804">
    <property type="entry name" value="para_beta_helix"/>
    <property type="match status" value="4"/>
</dbReference>
<dbReference type="PANTHER" id="PTHR22990">
    <property type="entry name" value="F-BOX ONLY PROTEIN"/>
    <property type="match status" value="1"/>
</dbReference>
<protein>
    <recommendedName>
        <fullName evidence="7">Periplasmic copper-binding protein NosD beta helix domain-containing protein</fullName>
    </recommendedName>
</protein>
<evidence type="ECO:0000256" key="2">
    <source>
        <dbReference type="ARBA" id="ARBA00022737"/>
    </source>
</evidence>
<gene>
    <name evidence="6" type="ORF">LCGC14_1041290</name>
</gene>
<comment type="pathway">
    <text evidence="1">Protein modification; protein ubiquitination.</text>
</comment>
<dbReference type="InterPro" id="IPR051550">
    <property type="entry name" value="SCF-Subunits/Alg-Epimerases"/>
</dbReference>
<evidence type="ECO:0000256" key="3">
    <source>
        <dbReference type="ARBA" id="ARBA00022786"/>
    </source>
</evidence>
<feature type="domain" description="Periplasmic copper-binding protein NosD beta helix" evidence="4">
    <location>
        <begin position="245"/>
        <end position="391"/>
    </location>
</feature>
<evidence type="ECO:0008006" key="7">
    <source>
        <dbReference type="Google" id="ProtNLM"/>
    </source>
</evidence>
<evidence type="ECO:0000259" key="5">
    <source>
        <dbReference type="Pfam" id="PF13229"/>
    </source>
</evidence>
<feature type="domain" description="Right handed beta helix" evidence="5">
    <location>
        <begin position="100"/>
        <end position="242"/>
    </location>
</feature>
<evidence type="ECO:0000259" key="4">
    <source>
        <dbReference type="Pfam" id="PF05048"/>
    </source>
</evidence>
<dbReference type="Pfam" id="PF13229">
    <property type="entry name" value="Beta_helix"/>
    <property type="match status" value="1"/>
</dbReference>
<accession>A0A0F9MW29</accession>